<evidence type="ECO:0000256" key="6">
    <source>
        <dbReference type="ARBA" id="ARBA00022679"/>
    </source>
</evidence>
<comment type="subcellular location">
    <subcellularLocation>
        <location evidence="2">Cell membrane</location>
        <topology evidence="2">Multi-pass membrane protein</topology>
    </subcellularLocation>
</comment>
<evidence type="ECO:0000256" key="5">
    <source>
        <dbReference type="ARBA" id="ARBA00022553"/>
    </source>
</evidence>
<feature type="transmembrane region" description="Helical" evidence="11">
    <location>
        <begin position="28"/>
        <end position="52"/>
    </location>
</feature>
<dbReference type="InterPro" id="IPR003594">
    <property type="entry name" value="HATPase_dom"/>
</dbReference>
<reference evidence="15" key="1">
    <citation type="submission" date="2023-03" db="EMBL/GenBank/DDBJ databases">
        <title>Chitinimonas shenzhenensis gen. nov., sp. nov., a novel member of family Burkholderiaceae isolated from activated sludge collected in Shen Zhen, China.</title>
        <authorList>
            <person name="Wang X."/>
        </authorList>
    </citation>
    <scope>NUCLEOTIDE SEQUENCE</scope>
    <source>
        <strain evidence="15">DQS-5</strain>
    </source>
</reference>
<evidence type="ECO:0000256" key="3">
    <source>
        <dbReference type="ARBA" id="ARBA00012438"/>
    </source>
</evidence>
<dbReference type="GO" id="GO:0005524">
    <property type="term" value="F:ATP binding"/>
    <property type="evidence" value="ECO:0007669"/>
    <property type="project" value="UniProtKB-KW"/>
</dbReference>
<dbReference type="Pfam" id="PF13426">
    <property type="entry name" value="PAS_9"/>
    <property type="match status" value="1"/>
</dbReference>
<keyword evidence="8" id="KW-0418">Kinase</keyword>
<dbReference type="CDD" id="cd00082">
    <property type="entry name" value="HisKA"/>
    <property type="match status" value="1"/>
</dbReference>
<dbReference type="Pfam" id="PF02743">
    <property type="entry name" value="dCache_1"/>
    <property type="match status" value="1"/>
</dbReference>
<feature type="domain" description="PAC" evidence="14">
    <location>
        <begin position="438"/>
        <end position="490"/>
    </location>
</feature>
<dbReference type="RefSeq" id="WP_284099060.1">
    <property type="nucleotide sequence ID" value="NZ_JARRAF010000002.1"/>
</dbReference>
<dbReference type="SMART" id="SM00086">
    <property type="entry name" value="PAC"/>
    <property type="match status" value="1"/>
</dbReference>
<dbReference type="InterPro" id="IPR036890">
    <property type="entry name" value="HATPase_C_sf"/>
</dbReference>
<dbReference type="InterPro" id="IPR036097">
    <property type="entry name" value="HisK_dim/P_sf"/>
</dbReference>
<evidence type="ECO:0000256" key="8">
    <source>
        <dbReference type="ARBA" id="ARBA00022777"/>
    </source>
</evidence>
<feature type="domain" description="PAS" evidence="13">
    <location>
        <begin position="353"/>
        <end position="409"/>
    </location>
</feature>
<name>A0ABT7DRU1_9NEIS</name>
<feature type="domain" description="Histidine kinase" evidence="12">
    <location>
        <begin position="494"/>
        <end position="713"/>
    </location>
</feature>
<dbReference type="Proteomes" id="UP001172778">
    <property type="component" value="Unassembled WGS sequence"/>
</dbReference>
<dbReference type="InterPro" id="IPR003661">
    <property type="entry name" value="HisK_dim/P_dom"/>
</dbReference>
<dbReference type="Gene3D" id="3.30.450.20">
    <property type="entry name" value="PAS domain"/>
    <property type="match status" value="3"/>
</dbReference>
<gene>
    <name evidence="15" type="ORF">PZA18_01770</name>
</gene>
<keyword evidence="4" id="KW-1003">Cell membrane</keyword>
<dbReference type="CDD" id="cd12914">
    <property type="entry name" value="PDC1_DGC_like"/>
    <property type="match status" value="1"/>
</dbReference>
<dbReference type="PANTHER" id="PTHR43047">
    <property type="entry name" value="TWO-COMPONENT HISTIDINE PROTEIN KINASE"/>
    <property type="match status" value="1"/>
</dbReference>
<keyword evidence="15" id="KW-0547">Nucleotide-binding</keyword>
<evidence type="ECO:0000256" key="4">
    <source>
        <dbReference type="ARBA" id="ARBA00022475"/>
    </source>
</evidence>
<evidence type="ECO:0000313" key="15">
    <source>
        <dbReference type="EMBL" id="MDK2122771.1"/>
    </source>
</evidence>
<dbReference type="InterPro" id="IPR035965">
    <property type="entry name" value="PAS-like_dom_sf"/>
</dbReference>
<dbReference type="Pfam" id="PF00512">
    <property type="entry name" value="HisKA"/>
    <property type="match status" value="1"/>
</dbReference>
<comment type="catalytic activity">
    <reaction evidence="1">
        <text>ATP + protein L-histidine = ADP + protein N-phospho-L-histidine.</text>
        <dbReference type="EC" id="2.7.13.3"/>
    </reaction>
</comment>
<keyword evidence="16" id="KW-1185">Reference proteome</keyword>
<evidence type="ECO:0000256" key="11">
    <source>
        <dbReference type="SAM" id="Phobius"/>
    </source>
</evidence>
<keyword evidence="15" id="KW-0067">ATP-binding</keyword>
<keyword evidence="7 11" id="KW-0812">Transmembrane</keyword>
<dbReference type="SMART" id="SM00388">
    <property type="entry name" value="HisKA"/>
    <property type="match status" value="1"/>
</dbReference>
<dbReference type="InterPro" id="IPR000014">
    <property type="entry name" value="PAS"/>
</dbReference>
<dbReference type="InterPro" id="IPR005467">
    <property type="entry name" value="His_kinase_dom"/>
</dbReference>
<protein>
    <recommendedName>
        <fullName evidence="3">histidine kinase</fullName>
        <ecNumber evidence="3">2.7.13.3</ecNumber>
    </recommendedName>
</protein>
<dbReference type="InterPro" id="IPR004358">
    <property type="entry name" value="Sig_transdc_His_kin-like_C"/>
</dbReference>
<evidence type="ECO:0000313" key="16">
    <source>
        <dbReference type="Proteomes" id="UP001172778"/>
    </source>
</evidence>
<dbReference type="CDD" id="cd12915">
    <property type="entry name" value="PDC2_DGC_like"/>
    <property type="match status" value="1"/>
</dbReference>
<evidence type="ECO:0000256" key="1">
    <source>
        <dbReference type="ARBA" id="ARBA00000085"/>
    </source>
</evidence>
<dbReference type="SMART" id="SM00387">
    <property type="entry name" value="HATPase_c"/>
    <property type="match status" value="1"/>
</dbReference>
<dbReference type="Pfam" id="PF02518">
    <property type="entry name" value="HATPase_c"/>
    <property type="match status" value="1"/>
</dbReference>
<evidence type="ECO:0000259" key="14">
    <source>
        <dbReference type="PROSITE" id="PS50113"/>
    </source>
</evidence>
<feature type="transmembrane region" description="Helical" evidence="11">
    <location>
        <begin position="312"/>
        <end position="330"/>
    </location>
</feature>
<organism evidence="15 16">
    <name type="scientific">Parachitinimonas caeni</name>
    <dbReference type="NCBI Taxonomy" id="3031301"/>
    <lineage>
        <taxon>Bacteria</taxon>
        <taxon>Pseudomonadati</taxon>
        <taxon>Pseudomonadota</taxon>
        <taxon>Betaproteobacteria</taxon>
        <taxon>Neisseriales</taxon>
        <taxon>Chitinibacteraceae</taxon>
        <taxon>Parachitinimonas</taxon>
    </lineage>
</organism>
<dbReference type="PROSITE" id="PS50109">
    <property type="entry name" value="HIS_KIN"/>
    <property type="match status" value="1"/>
</dbReference>
<comment type="caution">
    <text evidence="15">The sequence shown here is derived from an EMBL/GenBank/DDBJ whole genome shotgun (WGS) entry which is preliminary data.</text>
</comment>
<dbReference type="PROSITE" id="PS50113">
    <property type="entry name" value="PAC"/>
    <property type="match status" value="1"/>
</dbReference>
<dbReference type="PANTHER" id="PTHR43047:SF72">
    <property type="entry name" value="OSMOSENSING HISTIDINE PROTEIN KINASE SLN1"/>
    <property type="match status" value="1"/>
</dbReference>
<accession>A0ABT7DRU1</accession>
<dbReference type="PRINTS" id="PR00344">
    <property type="entry name" value="BCTRLSENSOR"/>
</dbReference>
<evidence type="ECO:0000256" key="7">
    <source>
        <dbReference type="ARBA" id="ARBA00022692"/>
    </source>
</evidence>
<dbReference type="InterPro" id="IPR000700">
    <property type="entry name" value="PAS-assoc_C"/>
</dbReference>
<dbReference type="InterPro" id="IPR001610">
    <property type="entry name" value="PAC"/>
</dbReference>
<dbReference type="SUPFAM" id="SSF47384">
    <property type="entry name" value="Homodimeric domain of signal transducing histidine kinase"/>
    <property type="match status" value="1"/>
</dbReference>
<dbReference type="InterPro" id="IPR033479">
    <property type="entry name" value="dCache_1"/>
</dbReference>
<proteinExistence type="predicted"/>
<evidence type="ECO:0000256" key="10">
    <source>
        <dbReference type="ARBA" id="ARBA00023136"/>
    </source>
</evidence>
<evidence type="ECO:0000259" key="12">
    <source>
        <dbReference type="PROSITE" id="PS50109"/>
    </source>
</evidence>
<evidence type="ECO:0000256" key="2">
    <source>
        <dbReference type="ARBA" id="ARBA00004651"/>
    </source>
</evidence>
<keyword evidence="6" id="KW-0808">Transferase</keyword>
<dbReference type="Gene3D" id="3.30.565.10">
    <property type="entry name" value="Histidine kinase-like ATPase, C-terminal domain"/>
    <property type="match status" value="1"/>
</dbReference>
<evidence type="ECO:0000256" key="9">
    <source>
        <dbReference type="ARBA" id="ARBA00022989"/>
    </source>
</evidence>
<dbReference type="SMART" id="SM00091">
    <property type="entry name" value="PAS"/>
    <property type="match status" value="1"/>
</dbReference>
<dbReference type="EMBL" id="JARRAF010000002">
    <property type="protein sequence ID" value="MDK2122771.1"/>
    <property type="molecule type" value="Genomic_DNA"/>
</dbReference>
<keyword evidence="9 11" id="KW-1133">Transmembrane helix</keyword>
<dbReference type="Gene3D" id="1.10.287.130">
    <property type="match status" value="1"/>
</dbReference>
<dbReference type="SUPFAM" id="SSF55785">
    <property type="entry name" value="PYP-like sensor domain (PAS domain)"/>
    <property type="match status" value="1"/>
</dbReference>
<keyword evidence="10 11" id="KW-0472">Membrane</keyword>
<sequence length="716" mass="78554">MLPSIPSNAEPQPITLRQLLGYAFTTRAGASLLAFGVLALLVVTVASAGLLWQLRQQALTATESHLSSLGEVLAEQTIRTVQEADLVLRATQERLREDALANVRHDGASLNALLSGRLIGLPQSRHLLVINKEGQLIGHSHITKPQQSFATQESFNRHRLLPRDQLILADPTPQPDGKHWEIALSRPLIGIDGQFAGTAVITLDVRYFQDFYQSIGLGQAASISLVRDDGTILVCQTGKESKVGKKLTVNSPALQALFRKQSSWYGKIYSANSDSPRYLALRHVGNYPLAVSLSVSEDAITEDWRVALKMTITGLLLIAFIIGLFILALLNQQLRRQQAEGQATHNEQQLGASLALQNAILDSTAYGFIATDSDGTIRSVNRRVETMLGYPPDELIGQQKLTLFHDPNEIAVHLDTREYSPDGAWALLTDKARKGQIAESEWTYLRKDGSRLPVMLSVTALQQGTGLVSGFLAIVNDLTERRRVEQMKREFVSTVSHELRTPLTSIRGSLGLLLGGMNNELSEQAVQLIGIAHKNSERLVRLINDILDIEKIESGKMKLEIRAEPVMTLVSQAISINRGFAQEYGIQYKVVESCDNVMAWLDADRFGQIMANLLSNAVKFSPTGQGVEVGVRRAGKRIRIMVRDYGPGIPAQFRSQLFQKFSQVDSSDTRQKGGSGLGLAISKALTEAMQGKLGYEDAEGGGSLFWLELPIADPVT</sequence>
<dbReference type="CDD" id="cd00130">
    <property type="entry name" value="PAS"/>
    <property type="match status" value="1"/>
</dbReference>
<dbReference type="CDD" id="cd16922">
    <property type="entry name" value="HATPase_EvgS-ArcB-TorS-like"/>
    <property type="match status" value="1"/>
</dbReference>
<dbReference type="NCBIfam" id="TIGR00229">
    <property type="entry name" value="sensory_box"/>
    <property type="match status" value="1"/>
</dbReference>
<evidence type="ECO:0000259" key="13">
    <source>
        <dbReference type="PROSITE" id="PS50112"/>
    </source>
</evidence>
<dbReference type="EC" id="2.7.13.3" evidence="3"/>
<dbReference type="PROSITE" id="PS50112">
    <property type="entry name" value="PAS"/>
    <property type="match status" value="1"/>
</dbReference>
<keyword evidence="5" id="KW-0597">Phosphoprotein</keyword>
<dbReference type="SUPFAM" id="SSF55874">
    <property type="entry name" value="ATPase domain of HSP90 chaperone/DNA topoisomerase II/histidine kinase"/>
    <property type="match status" value="1"/>
</dbReference>